<evidence type="ECO:0000256" key="2">
    <source>
        <dbReference type="ARBA" id="ARBA00008472"/>
    </source>
</evidence>
<dbReference type="Proteomes" id="UP001194098">
    <property type="component" value="Unassembled WGS sequence"/>
</dbReference>
<evidence type="ECO:0000256" key="1">
    <source>
        <dbReference type="ARBA" id="ARBA00004141"/>
    </source>
</evidence>
<evidence type="ECO:0000256" key="5">
    <source>
        <dbReference type="ARBA" id="ARBA00022989"/>
    </source>
</evidence>
<dbReference type="Proteomes" id="UP000631418">
    <property type="component" value="Unassembled WGS sequence"/>
</dbReference>
<evidence type="ECO:0000313" key="13">
    <source>
        <dbReference type="Proteomes" id="UP000031866"/>
    </source>
</evidence>
<dbReference type="GO" id="GO:0030964">
    <property type="term" value="C:NADH dehydrogenase complex"/>
    <property type="evidence" value="ECO:0007669"/>
    <property type="project" value="TreeGrafter"/>
</dbReference>
<comment type="subunit">
    <text evidence="7">NDH-1 is composed of 14 different subunits. Subunits NuoA, H, J, K, L, M, N constitute the membrane sector of the complex.</text>
</comment>
<dbReference type="EMBL" id="JABSXK010000001">
    <property type="protein sequence ID" value="NRV11273.1"/>
    <property type="molecule type" value="Genomic_DNA"/>
</dbReference>
<dbReference type="OrthoDB" id="9791970at2"/>
<evidence type="ECO:0000313" key="11">
    <source>
        <dbReference type="EMBL" id="MBF7810232.1"/>
    </source>
</evidence>
<comment type="function">
    <text evidence="7">NDH-1 shuttles electrons from NADH, via FMN and iron-sulfur (Fe-S) centers, to quinones in the respiratory chain. The immediate electron acceptor for the enzyme in this species is believed to be a menaquinone. Couples the redox reaction to proton translocation (for every two electrons transferred, four hydrogen ions are translocated across the cytoplasmic membrane), and thus conserves the redox energy in a proton gradient.</text>
</comment>
<dbReference type="GO" id="GO:0050136">
    <property type="term" value="F:NADH dehydrogenase (quinone) (non-electrogenic) activity"/>
    <property type="evidence" value="ECO:0007669"/>
    <property type="project" value="UniProtKB-UniRule"/>
</dbReference>
<dbReference type="InterPro" id="IPR038430">
    <property type="entry name" value="NDAH_ubi_oxred_su3_sf"/>
</dbReference>
<keyword evidence="4 7" id="KW-0812">Transmembrane</keyword>
<dbReference type="HAMAP" id="MF_01394">
    <property type="entry name" value="NDH1_NuoA"/>
    <property type="match status" value="1"/>
</dbReference>
<keyword evidence="3 7" id="KW-0813">Transport</keyword>
<sequence length="118" mass="13634">MIQDYLIIGIFLIASFIFGMVVLLTASLVRPKKPNKEKLSTYECGVETTGSTWIRFKVSYFMYGLVFLLFDVETVFLLPWAVKFKSLGLFALFEMVIFIGILIIGLWYAWKEGALEWK</sequence>
<reference evidence="10" key="3">
    <citation type="submission" date="2020-04" db="EMBL/GenBank/DDBJ databases">
        <authorList>
            <person name="Brown S."/>
        </authorList>
    </citation>
    <scope>NUCLEOTIDE SEQUENCE</scope>
    <source>
        <strain evidence="10">DJ015</strain>
    </source>
</reference>
<dbReference type="KEGG" id="cbei:LF65_03379"/>
<dbReference type="GeneID" id="66345919"/>
<comment type="similarity">
    <text evidence="2 7 8">Belongs to the complex I subunit 3 family.</text>
</comment>
<comment type="subcellular location">
    <subcellularLocation>
        <location evidence="7 8">Cell membrane</location>
        <topology evidence="7 8">Multi-pass membrane protein</topology>
    </subcellularLocation>
    <subcellularLocation>
        <location evidence="1">Membrane</location>
        <topology evidence="1">Multi-pass membrane protein</topology>
    </subcellularLocation>
</comment>
<dbReference type="GO" id="GO:0048038">
    <property type="term" value="F:quinone binding"/>
    <property type="evidence" value="ECO:0007669"/>
    <property type="project" value="UniProtKB-KW"/>
</dbReference>
<evidence type="ECO:0000256" key="3">
    <source>
        <dbReference type="ARBA" id="ARBA00022448"/>
    </source>
</evidence>
<dbReference type="GO" id="GO:0005886">
    <property type="term" value="C:plasma membrane"/>
    <property type="evidence" value="ECO:0007669"/>
    <property type="project" value="UniProtKB-SubCell"/>
</dbReference>
<dbReference type="EC" id="7.1.1.-" evidence="7"/>
<proteinExistence type="inferred from homology"/>
<keyword evidence="6 7" id="KW-0472">Membrane</keyword>
<reference evidence="9" key="2">
    <citation type="submission" date="2016-02" db="EMBL/GenBank/DDBJ databases">
        <title>Genome sequence of Clostridium beijerinckii strain 59B.</title>
        <authorList>
            <person name="Little G.T."/>
            <person name="Minton N.P."/>
        </authorList>
    </citation>
    <scope>NUCLEOTIDE SEQUENCE</scope>
    <source>
        <strain evidence="9">NCIMB 14988</strain>
    </source>
</reference>
<evidence type="ECO:0000313" key="10">
    <source>
        <dbReference type="EMBL" id="MBC2474480.1"/>
    </source>
</evidence>
<keyword evidence="5 7" id="KW-1133">Transmembrane helix</keyword>
<evidence type="ECO:0000256" key="4">
    <source>
        <dbReference type="ARBA" id="ARBA00022692"/>
    </source>
</evidence>
<keyword evidence="7 8" id="KW-0874">Quinone</keyword>
<dbReference type="InterPro" id="IPR023043">
    <property type="entry name" value="NAD(P)H_OxRDtase_bac/plastid"/>
</dbReference>
<dbReference type="EMBL" id="JABAGV010000013">
    <property type="protein sequence ID" value="MBC2474480.1"/>
    <property type="molecule type" value="Genomic_DNA"/>
</dbReference>
<dbReference type="RefSeq" id="WP_012059188.1">
    <property type="nucleotide sequence ID" value="NZ_BKAK01000018.1"/>
</dbReference>
<keyword evidence="7 8" id="KW-0520">NAD</keyword>
<keyword evidence="7" id="KW-1278">Translocase</keyword>
<reference evidence="10" key="6">
    <citation type="journal article" date="2022" name="Nat. Biotechnol.">
        <title>Carbon-negative production of acetone and isopropanol by gas fermentation at industrial pilot scale.</title>
        <authorList>
            <person name="Liew F.E."/>
            <person name="Nogle R."/>
            <person name="Abdalla T."/>
            <person name="Rasor B.J."/>
            <person name="Canter C."/>
            <person name="Jensen R.O."/>
            <person name="Wang L."/>
            <person name="Strutz J."/>
            <person name="Chirania P."/>
            <person name="De Tissera S."/>
            <person name="Mueller A.P."/>
            <person name="Ruan Z."/>
            <person name="Gao A."/>
            <person name="Tran L."/>
            <person name="Engle N.L."/>
            <person name="Bromley J.C."/>
            <person name="Daniell J."/>
            <person name="Conrado R."/>
            <person name="Tschaplinski T.J."/>
            <person name="Giannone R.J."/>
            <person name="Hettich R.L."/>
            <person name="Karim A.S."/>
            <person name="Simpson S.D."/>
            <person name="Brown S.D."/>
            <person name="Leang C."/>
            <person name="Jewett M.C."/>
            <person name="Kopke M."/>
        </authorList>
    </citation>
    <scope>NUCLEOTIDE SEQUENCE</scope>
    <source>
        <strain evidence="10">DJ015</strain>
    </source>
</reference>
<name>A0A0B5QNU1_CLOBE</name>
<dbReference type="InterPro" id="IPR000440">
    <property type="entry name" value="NADH_UbQ/plastoQ_OxRdtase_su3"/>
</dbReference>
<comment type="catalytic activity">
    <reaction evidence="7 8">
        <text>a quinone + NADH + 5 H(+)(in) = a quinol + NAD(+) + 4 H(+)(out)</text>
        <dbReference type="Rhea" id="RHEA:57888"/>
        <dbReference type="ChEBI" id="CHEBI:15378"/>
        <dbReference type="ChEBI" id="CHEBI:24646"/>
        <dbReference type="ChEBI" id="CHEBI:57540"/>
        <dbReference type="ChEBI" id="CHEBI:57945"/>
        <dbReference type="ChEBI" id="CHEBI:132124"/>
    </reaction>
</comment>
<dbReference type="Proteomes" id="UP000821656">
    <property type="component" value="Unassembled WGS sequence"/>
</dbReference>
<dbReference type="GO" id="GO:0008137">
    <property type="term" value="F:NADH dehydrogenase (ubiquinone) activity"/>
    <property type="evidence" value="ECO:0007669"/>
    <property type="project" value="InterPro"/>
</dbReference>
<dbReference type="Pfam" id="PF00507">
    <property type="entry name" value="Oxidored_q4"/>
    <property type="match status" value="1"/>
</dbReference>
<dbReference type="PANTHER" id="PTHR11058">
    <property type="entry name" value="NADH-UBIQUINONE OXIDOREDUCTASE CHAIN 3"/>
    <property type="match status" value="1"/>
</dbReference>
<evidence type="ECO:0000256" key="7">
    <source>
        <dbReference type="HAMAP-Rule" id="MF_01394"/>
    </source>
</evidence>
<feature type="transmembrane region" description="Helical" evidence="7">
    <location>
        <begin position="60"/>
        <end position="81"/>
    </location>
</feature>
<dbReference type="STRING" id="1520.LF65_03379"/>
<feature type="transmembrane region" description="Helical" evidence="7">
    <location>
        <begin position="87"/>
        <end position="110"/>
    </location>
</feature>
<organism evidence="9 13">
    <name type="scientific">Clostridium beijerinckii</name>
    <name type="common">Clostridium MP</name>
    <dbReference type="NCBI Taxonomy" id="1520"/>
    <lineage>
        <taxon>Bacteria</taxon>
        <taxon>Bacillati</taxon>
        <taxon>Bacillota</taxon>
        <taxon>Clostridia</taxon>
        <taxon>Eubacteriales</taxon>
        <taxon>Clostridiaceae</taxon>
        <taxon>Clostridium</taxon>
    </lineage>
</organism>
<reference evidence="11" key="5">
    <citation type="submission" date="2020-11" db="EMBL/GenBank/DDBJ databases">
        <authorList>
            <person name="Thieme N."/>
            <person name="Liebl W."/>
            <person name="Zverlov V."/>
        </authorList>
    </citation>
    <scope>NUCLEOTIDE SEQUENCE</scope>
    <source>
        <strain evidence="11">NT08</strain>
    </source>
</reference>
<dbReference type="SMR" id="A0A0B5QNU1"/>
<evidence type="ECO:0000256" key="8">
    <source>
        <dbReference type="RuleBase" id="RU003639"/>
    </source>
</evidence>
<evidence type="ECO:0000313" key="12">
    <source>
        <dbReference type="EMBL" id="NRV11273.1"/>
    </source>
</evidence>
<evidence type="ECO:0000256" key="6">
    <source>
        <dbReference type="ARBA" id="ARBA00023136"/>
    </source>
</evidence>
<dbReference type="Proteomes" id="UP000031866">
    <property type="component" value="Chromosome"/>
</dbReference>
<keyword evidence="7" id="KW-1003">Cell membrane</keyword>
<dbReference type="Gene3D" id="1.20.58.1610">
    <property type="entry name" value="NADH:ubiquinone/plastoquinone oxidoreductase, chain 3"/>
    <property type="match status" value="1"/>
</dbReference>
<gene>
    <name evidence="7" type="primary">nuoA</name>
    <name evidence="12" type="ORF">DFH45_004236</name>
    <name evidence="10" type="ORF">HGI39_07155</name>
    <name evidence="11" type="ORF">IS491_16465</name>
    <name evidence="9" type="ORF">LF65_03379</name>
</gene>
<accession>A0A0B5QNU1</accession>
<dbReference type="EMBL" id="CP010086">
    <property type="protein sequence ID" value="AJG99941.1"/>
    <property type="molecule type" value="Genomic_DNA"/>
</dbReference>
<feature type="transmembrane region" description="Helical" evidence="7">
    <location>
        <begin position="6"/>
        <end position="29"/>
    </location>
</feature>
<reference evidence="12" key="4">
    <citation type="submission" date="2020-05" db="EMBL/GenBank/DDBJ databases">
        <title>Genomic insights into acetone-butanol-ethanol (ABE) fermentation by sequencing solventogenic clostridia strains.</title>
        <authorList>
            <person name="Brown S."/>
        </authorList>
    </citation>
    <scope>NUCLEOTIDE SEQUENCE</scope>
    <source>
        <strain evidence="12">DJ126</strain>
    </source>
</reference>
<protein>
    <recommendedName>
        <fullName evidence="7">NADH-quinone oxidoreductase subunit A</fullName>
        <ecNumber evidence="7">7.1.1.-</ecNumber>
    </recommendedName>
    <alternativeName>
        <fullName evidence="7">NADH dehydrogenase I subunit A</fullName>
    </alternativeName>
    <alternativeName>
        <fullName evidence="7">NDH-1 subunit A</fullName>
    </alternativeName>
    <alternativeName>
        <fullName evidence="7">NUO1</fullName>
    </alternativeName>
</protein>
<dbReference type="OMA" id="YVYAFLY"/>
<dbReference type="AlphaFoldDB" id="A0A0B5QNU1"/>
<evidence type="ECO:0000313" key="9">
    <source>
        <dbReference type="EMBL" id="AJG99941.1"/>
    </source>
</evidence>
<dbReference type="PANTHER" id="PTHR11058:SF9">
    <property type="entry name" value="NADH-UBIQUINONE OXIDOREDUCTASE CHAIN 3"/>
    <property type="match status" value="1"/>
</dbReference>
<reference evidence="13" key="1">
    <citation type="submission" date="2014-12" db="EMBL/GenBank/DDBJ databases">
        <title>Genome sequence of Clostridium beijerinckii strain 59B.</title>
        <authorList>
            <person name="Little G.T."/>
            <person name="Minton N.P."/>
        </authorList>
    </citation>
    <scope>NUCLEOTIDE SEQUENCE [LARGE SCALE GENOMIC DNA]</scope>
    <source>
        <strain evidence="13">59B</strain>
    </source>
</reference>
<dbReference type="EMBL" id="JADOEF010000001">
    <property type="protein sequence ID" value="MBF7810232.1"/>
    <property type="molecule type" value="Genomic_DNA"/>
</dbReference>